<evidence type="ECO:0000256" key="8">
    <source>
        <dbReference type="HAMAP-Rule" id="MF_00158"/>
    </source>
</evidence>
<dbReference type="GO" id="GO:0015940">
    <property type="term" value="P:pantothenate biosynthetic process"/>
    <property type="evidence" value="ECO:0007669"/>
    <property type="project" value="UniProtKB-UniRule"/>
</dbReference>
<keyword evidence="4 8" id="KW-0566">Pantothenate biosynthesis</keyword>
<dbReference type="GO" id="GO:0004592">
    <property type="term" value="F:pantoate-beta-alanine ligase activity"/>
    <property type="evidence" value="ECO:0007669"/>
    <property type="project" value="UniProtKB-UniRule"/>
</dbReference>
<reference evidence="9 10" key="1">
    <citation type="submission" date="2016-10" db="EMBL/GenBank/DDBJ databases">
        <authorList>
            <person name="de Groot N.N."/>
        </authorList>
    </citation>
    <scope>NUCLEOTIDE SEQUENCE [LARGE SCALE GENOMIC DNA]</scope>
    <source>
        <strain evidence="9 10">DSM 15345</strain>
    </source>
</reference>
<dbReference type="Proteomes" id="UP000198703">
    <property type="component" value="Unassembled WGS sequence"/>
</dbReference>
<dbReference type="PANTHER" id="PTHR21299:SF1">
    <property type="entry name" value="PANTOATE--BETA-ALANINE LIGASE"/>
    <property type="match status" value="1"/>
</dbReference>
<keyword evidence="8" id="KW-0963">Cytoplasm</keyword>
<evidence type="ECO:0000256" key="2">
    <source>
        <dbReference type="ARBA" id="ARBA00009256"/>
    </source>
</evidence>
<evidence type="ECO:0000313" key="9">
    <source>
        <dbReference type="EMBL" id="SDZ92994.1"/>
    </source>
</evidence>
<accession>A0A1H3X2X8</accession>
<dbReference type="InterPro" id="IPR003721">
    <property type="entry name" value="Pantoate_ligase"/>
</dbReference>
<dbReference type="AlphaFoldDB" id="A0A1H3X2X8"/>
<sequence>MDIVRTVAALRAAVSGWKAEGLRVALTPTMGALHAGHLSLVEIGLREADRVAATLFVNPTQFGAGEDLAAYPRDEAADAAMLAGAGCGLLYAPDAGEMYPPGFATQVRVTGLTDVLCGAARPGHFDGVAQVVTKYLNQAQADVAIFGEKDWQQLAVIRRLAADLDIPTRILGAPIVREADGLAMSSRNRYLSAAERAAAPALCAAIRRAATRIAAGATPAEACGEAARALTEAGFPPPDYVEARDAASLAAIDGFDPARPARVFAAARLGRARLIDNVEIA</sequence>
<feature type="binding site" evidence="8">
    <location>
        <begin position="30"/>
        <end position="37"/>
    </location>
    <ligand>
        <name>ATP</name>
        <dbReference type="ChEBI" id="CHEBI:30616"/>
    </ligand>
</feature>
<feature type="active site" description="Proton donor" evidence="8">
    <location>
        <position position="37"/>
    </location>
</feature>
<comment type="pathway">
    <text evidence="1 8">Cofactor biosynthesis; (R)-pantothenate biosynthesis; (R)-pantothenate from (R)-pantoate and beta-alanine: step 1/1.</text>
</comment>
<dbReference type="NCBIfam" id="TIGR00018">
    <property type="entry name" value="panC"/>
    <property type="match status" value="1"/>
</dbReference>
<dbReference type="OrthoDB" id="9773087at2"/>
<dbReference type="RefSeq" id="WP_093248571.1">
    <property type="nucleotide sequence ID" value="NZ_FNQM01000002.1"/>
</dbReference>
<dbReference type="InterPro" id="IPR042176">
    <property type="entry name" value="Pantoate_ligase_C"/>
</dbReference>
<evidence type="ECO:0000256" key="5">
    <source>
        <dbReference type="ARBA" id="ARBA00022741"/>
    </source>
</evidence>
<dbReference type="GO" id="GO:0005829">
    <property type="term" value="C:cytosol"/>
    <property type="evidence" value="ECO:0007669"/>
    <property type="project" value="TreeGrafter"/>
</dbReference>
<keyword evidence="3 8" id="KW-0436">Ligase</keyword>
<dbReference type="GO" id="GO:0005524">
    <property type="term" value="F:ATP binding"/>
    <property type="evidence" value="ECO:0007669"/>
    <property type="project" value="UniProtKB-KW"/>
</dbReference>
<comment type="catalytic activity">
    <reaction evidence="7 8">
        <text>(R)-pantoate + beta-alanine + ATP = (R)-pantothenate + AMP + diphosphate + H(+)</text>
        <dbReference type="Rhea" id="RHEA:10912"/>
        <dbReference type="ChEBI" id="CHEBI:15378"/>
        <dbReference type="ChEBI" id="CHEBI:15980"/>
        <dbReference type="ChEBI" id="CHEBI:29032"/>
        <dbReference type="ChEBI" id="CHEBI:30616"/>
        <dbReference type="ChEBI" id="CHEBI:33019"/>
        <dbReference type="ChEBI" id="CHEBI:57966"/>
        <dbReference type="ChEBI" id="CHEBI:456215"/>
        <dbReference type="EC" id="6.3.2.1"/>
    </reaction>
</comment>
<dbReference type="PANTHER" id="PTHR21299">
    <property type="entry name" value="CYTIDYLATE KINASE/PANTOATE-BETA-ALANINE LIGASE"/>
    <property type="match status" value="1"/>
</dbReference>
<dbReference type="Gene3D" id="3.40.50.620">
    <property type="entry name" value="HUPs"/>
    <property type="match status" value="1"/>
</dbReference>
<dbReference type="STRING" id="89524.SAMN05444370_102224"/>
<dbReference type="EMBL" id="FNQM01000002">
    <property type="protein sequence ID" value="SDZ92994.1"/>
    <property type="molecule type" value="Genomic_DNA"/>
</dbReference>
<feature type="binding site" evidence="8">
    <location>
        <position position="61"/>
    </location>
    <ligand>
        <name>beta-alanine</name>
        <dbReference type="ChEBI" id="CHEBI:57966"/>
    </ligand>
</feature>
<evidence type="ECO:0000256" key="6">
    <source>
        <dbReference type="ARBA" id="ARBA00022840"/>
    </source>
</evidence>
<keyword evidence="6 8" id="KW-0067">ATP-binding</keyword>
<comment type="subunit">
    <text evidence="8">Homodimer.</text>
</comment>
<gene>
    <name evidence="8" type="primary">panC</name>
    <name evidence="9" type="ORF">SAMN05444370_102224</name>
</gene>
<evidence type="ECO:0000256" key="7">
    <source>
        <dbReference type="ARBA" id="ARBA00048258"/>
    </source>
</evidence>
<comment type="subcellular location">
    <subcellularLocation>
        <location evidence="8">Cytoplasm</location>
    </subcellularLocation>
</comment>
<keyword evidence="10" id="KW-1185">Reference proteome</keyword>
<dbReference type="Pfam" id="PF02569">
    <property type="entry name" value="Pantoate_ligase"/>
    <property type="match status" value="1"/>
</dbReference>
<evidence type="ECO:0000256" key="3">
    <source>
        <dbReference type="ARBA" id="ARBA00022598"/>
    </source>
</evidence>
<evidence type="ECO:0000256" key="1">
    <source>
        <dbReference type="ARBA" id="ARBA00004990"/>
    </source>
</evidence>
<feature type="binding site" evidence="8">
    <location>
        <position position="61"/>
    </location>
    <ligand>
        <name>(R)-pantoate</name>
        <dbReference type="ChEBI" id="CHEBI:15980"/>
    </ligand>
</feature>
<dbReference type="CDD" id="cd00560">
    <property type="entry name" value="PanC"/>
    <property type="match status" value="1"/>
</dbReference>
<dbReference type="HAMAP" id="MF_00158">
    <property type="entry name" value="PanC"/>
    <property type="match status" value="1"/>
</dbReference>
<dbReference type="InterPro" id="IPR014729">
    <property type="entry name" value="Rossmann-like_a/b/a_fold"/>
</dbReference>
<dbReference type="Gene3D" id="3.30.1300.10">
    <property type="entry name" value="Pantoate-beta-alanine ligase, C-terminal domain"/>
    <property type="match status" value="1"/>
</dbReference>
<comment type="function">
    <text evidence="8">Catalyzes the condensation of pantoate with beta-alanine in an ATP-dependent reaction via a pantoyl-adenylate intermediate.</text>
</comment>
<proteinExistence type="inferred from homology"/>
<organism evidence="9 10">
    <name type="scientific">Rubrimonas cliftonensis</name>
    <dbReference type="NCBI Taxonomy" id="89524"/>
    <lineage>
        <taxon>Bacteria</taxon>
        <taxon>Pseudomonadati</taxon>
        <taxon>Pseudomonadota</taxon>
        <taxon>Alphaproteobacteria</taxon>
        <taxon>Rhodobacterales</taxon>
        <taxon>Paracoccaceae</taxon>
        <taxon>Rubrimonas</taxon>
    </lineage>
</organism>
<comment type="similarity">
    <text evidence="2 8">Belongs to the pantothenate synthetase family.</text>
</comment>
<evidence type="ECO:0000256" key="4">
    <source>
        <dbReference type="ARBA" id="ARBA00022655"/>
    </source>
</evidence>
<feature type="binding site" evidence="8">
    <location>
        <begin position="147"/>
        <end position="150"/>
    </location>
    <ligand>
        <name>ATP</name>
        <dbReference type="ChEBI" id="CHEBI:30616"/>
    </ligand>
</feature>
<keyword evidence="5 8" id="KW-0547">Nucleotide-binding</keyword>
<comment type="miscellaneous">
    <text evidence="8">The reaction proceeds by a bi uni uni bi ping pong mechanism.</text>
</comment>
<protein>
    <recommendedName>
        <fullName evidence="8">Pantothenate synthetase</fullName>
        <shortName evidence="8">PS</shortName>
        <ecNumber evidence="8">6.3.2.1</ecNumber>
    </recommendedName>
    <alternativeName>
        <fullName evidence="8">Pantoate--beta-alanine ligase</fullName>
    </alternativeName>
    <alternativeName>
        <fullName evidence="8">Pantoate-activating enzyme</fullName>
    </alternativeName>
</protein>
<dbReference type="EC" id="6.3.2.1" evidence="8"/>
<name>A0A1H3X2X8_9RHOB</name>
<feature type="binding site" evidence="8">
    <location>
        <position position="176"/>
    </location>
    <ligand>
        <name>ATP</name>
        <dbReference type="ChEBI" id="CHEBI:30616"/>
    </ligand>
</feature>
<evidence type="ECO:0000313" key="10">
    <source>
        <dbReference type="Proteomes" id="UP000198703"/>
    </source>
</evidence>
<dbReference type="UniPathway" id="UPA00028">
    <property type="reaction ID" value="UER00005"/>
</dbReference>
<dbReference type="SUPFAM" id="SSF52374">
    <property type="entry name" value="Nucleotidylyl transferase"/>
    <property type="match status" value="1"/>
</dbReference>
<feature type="binding site" evidence="8">
    <location>
        <begin position="184"/>
        <end position="187"/>
    </location>
    <ligand>
        <name>ATP</name>
        <dbReference type="ChEBI" id="CHEBI:30616"/>
    </ligand>
</feature>
<feature type="binding site" evidence="8">
    <location>
        <position position="153"/>
    </location>
    <ligand>
        <name>(R)-pantoate</name>
        <dbReference type="ChEBI" id="CHEBI:15980"/>
    </ligand>
</feature>